<comment type="cofactor">
    <cofactor evidence="1">
        <name>(R)-lipoate</name>
        <dbReference type="ChEBI" id="CHEBI:83088"/>
    </cofactor>
</comment>
<proteinExistence type="predicted"/>
<evidence type="ECO:0000256" key="3">
    <source>
        <dbReference type="ARBA" id="ARBA00022679"/>
    </source>
</evidence>
<protein>
    <recommendedName>
        <fullName evidence="5">2-oxoacid dehydrogenase acyltransferase catalytic domain-containing protein</fullName>
    </recommendedName>
</protein>
<dbReference type="Proteomes" id="UP000694701">
    <property type="component" value="Unplaced"/>
</dbReference>
<dbReference type="InterPro" id="IPR023213">
    <property type="entry name" value="CAT-like_dom_sf"/>
</dbReference>
<dbReference type="GO" id="GO:0016407">
    <property type="term" value="F:acetyltransferase activity"/>
    <property type="evidence" value="ECO:0007669"/>
    <property type="project" value="TreeGrafter"/>
</dbReference>
<evidence type="ECO:0000256" key="4">
    <source>
        <dbReference type="ARBA" id="ARBA00023315"/>
    </source>
</evidence>
<dbReference type="SUPFAM" id="SSF52777">
    <property type="entry name" value="CoA-dependent acyltransferases"/>
    <property type="match status" value="1"/>
</dbReference>
<reference evidence="6" key="1">
    <citation type="submission" date="2025-08" db="UniProtKB">
        <authorList>
            <consortium name="Ensembl"/>
        </authorList>
    </citation>
    <scope>IDENTIFICATION</scope>
</reference>
<dbReference type="InterPro" id="IPR050743">
    <property type="entry name" value="2-oxoacid_DH_E2_comp"/>
</dbReference>
<dbReference type="Pfam" id="PF00198">
    <property type="entry name" value="2-oxoacid_dh"/>
    <property type="match status" value="1"/>
</dbReference>
<keyword evidence="4" id="KW-0012">Acyltransferase</keyword>
<comment type="subcellular location">
    <subcellularLocation>
        <location evidence="2">Mitochondrion matrix</location>
    </subcellularLocation>
</comment>
<dbReference type="Gene3D" id="3.30.559.10">
    <property type="entry name" value="Chloramphenicol acetyltransferase-like domain"/>
    <property type="match status" value="1"/>
</dbReference>
<name>A0A8C2H5V1_CYPCA</name>
<accession>A0A8C2H5V1</accession>
<dbReference type="Ensembl" id="ENSCCRT00020021164.1">
    <property type="protein sequence ID" value="ENSCCRP00020019264.1"/>
    <property type="gene ID" value="ENSCCRG00020009113.1"/>
</dbReference>
<evidence type="ECO:0000256" key="1">
    <source>
        <dbReference type="ARBA" id="ARBA00001938"/>
    </source>
</evidence>
<dbReference type="PANTHER" id="PTHR43178">
    <property type="entry name" value="DIHYDROLIPOAMIDE ACETYLTRANSFERASE COMPONENT OF PYRUVATE DEHYDROGENASE COMPLEX"/>
    <property type="match status" value="1"/>
</dbReference>
<feature type="domain" description="2-oxoacid dehydrogenase acyltransferase catalytic" evidence="5">
    <location>
        <begin position="74"/>
        <end position="156"/>
    </location>
</feature>
<evidence type="ECO:0000256" key="2">
    <source>
        <dbReference type="ARBA" id="ARBA00004305"/>
    </source>
</evidence>
<keyword evidence="3" id="KW-0808">Transferase</keyword>
<dbReference type="GO" id="GO:0005759">
    <property type="term" value="C:mitochondrial matrix"/>
    <property type="evidence" value="ECO:0007669"/>
    <property type="project" value="UniProtKB-SubCell"/>
</dbReference>
<evidence type="ECO:0000313" key="7">
    <source>
        <dbReference type="Proteomes" id="UP000694701"/>
    </source>
</evidence>
<dbReference type="GO" id="GO:0031405">
    <property type="term" value="F:lipoic acid binding"/>
    <property type="evidence" value="ECO:0007669"/>
    <property type="project" value="TreeGrafter"/>
</dbReference>
<evidence type="ECO:0000259" key="5">
    <source>
        <dbReference type="Pfam" id="PF00198"/>
    </source>
</evidence>
<sequence>MPRPKFQSIPYHSKAHSYPFNSRFLSSDYNYSLYSYCFVQAASLGLLQFPVLSASVDEGCQNITFKGRLTTKHFNLITATVSGQLATADLTGGTFTLSNIGSVGGMYAKLVILPPEVAIRALGKIQKLPRFNSYDEVVKAYINVSWSADHHVIDSNPTFMVLDLK</sequence>
<dbReference type="InterPro" id="IPR001078">
    <property type="entry name" value="2-oxoacid_DH_actylTfrase"/>
</dbReference>
<dbReference type="PANTHER" id="PTHR43178:SF5">
    <property type="entry name" value="LIPOAMIDE ACYLTRANSFERASE COMPONENT OF BRANCHED-CHAIN ALPHA-KETO ACID DEHYDROGENASE COMPLEX, MITOCHONDRIAL"/>
    <property type="match status" value="1"/>
</dbReference>
<organism evidence="6 7">
    <name type="scientific">Cyprinus carpio</name>
    <name type="common">Common carp</name>
    <dbReference type="NCBI Taxonomy" id="7962"/>
    <lineage>
        <taxon>Eukaryota</taxon>
        <taxon>Metazoa</taxon>
        <taxon>Chordata</taxon>
        <taxon>Craniata</taxon>
        <taxon>Vertebrata</taxon>
        <taxon>Euteleostomi</taxon>
        <taxon>Actinopterygii</taxon>
        <taxon>Neopterygii</taxon>
        <taxon>Teleostei</taxon>
        <taxon>Ostariophysi</taxon>
        <taxon>Cypriniformes</taxon>
        <taxon>Cyprinidae</taxon>
        <taxon>Cyprininae</taxon>
        <taxon>Cyprinus</taxon>
    </lineage>
</organism>
<evidence type="ECO:0000313" key="6">
    <source>
        <dbReference type="Ensembl" id="ENSCCRP00020019264.1"/>
    </source>
</evidence>
<dbReference type="AlphaFoldDB" id="A0A8C2H5V1"/>